<organism evidence="1 2">
    <name type="scientific">Campylobacter jejuni subsp. doylei</name>
    <dbReference type="NCBI Taxonomy" id="32021"/>
    <lineage>
        <taxon>Bacteria</taxon>
        <taxon>Pseudomonadati</taxon>
        <taxon>Campylobacterota</taxon>
        <taxon>Epsilonproteobacteria</taxon>
        <taxon>Campylobacterales</taxon>
        <taxon>Campylobacteraceae</taxon>
        <taxon>Campylobacter</taxon>
    </lineage>
</organism>
<proteinExistence type="predicted"/>
<dbReference type="EMBL" id="LR134359">
    <property type="protein sequence ID" value="VEG62586.1"/>
    <property type="molecule type" value="Genomic_DNA"/>
</dbReference>
<sequence length="34" mass="4080">MLHALFLLAWPLVIYLSYKFIMLNINQLEKDSKL</sequence>
<evidence type="ECO:0000313" key="1">
    <source>
        <dbReference type="EMBL" id="VEG62586.1"/>
    </source>
</evidence>
<protein>
    <submittedName>
        <fullName evidence="1">Uncharacterized protein</fullName>
    </submittedName>
</protein>
<reference evidence="1 2" key="1">
    <citation type="submission" date="2018-12" db="EMBL/GenBank/DDBJ databases">
        <authorList>
            <consortium name="Pathogen Informatics"/>
        </authorList>
    </citation>
    <scope>NUCLEOTIDE SEQUENCE [LARGE SCALE GENOMIC DNA]</scope>
    <source>
        <strain evidence="1 2">NCTC11951</strain>
    </source>
</reference>
<name>A0A381CZ64_CAMJU</name>
<dbReference type="Proteomes" id="UP000275504">
    <property type="component" value="Chromosome"/>
</dbReference>
<accession>A0A381CZ64</accession>
<gene>
    <name evidence="1" type="ORF">NCTC11951_01736</name>
</gene>
<evidence type="ECO:0000313" key="2">
    <source>
        <dbReference type="Proteomes" id="UP000275504"/>
    </source>
</evidence>
<dbReference type="AlphaFoldDB" id="A0A381CZ64"/>